<reference evidence="1" key="1">
    <citation type="submission" date="2024-03" db="EMBL/GenBank/DDBJ databases">
        <title>Whole genome sequecning of epiphytes from Marcgravia umbellata leaves.</title>
        <authorList>
            <person name="Kumar G."/>
            <person name="Savka M.A."/>
        </authorList>
    </citation>
    <scope>NUCLEOTIDE SEQUENCE</scope>
    <source>
        <strain evidence="1">RIT_BL5</strain>
    </source>
</reference>
<gene>
    <name evidence="1" type="ORF">WKI47_16290</name>
</gene>
<dbReference type="EMBL" id="JBBKAR010000043">
    <property type="protein sequence ID" value="MEJ8305470.1"/>
    <property type="molecule type" value="Genomic_DNA"/>
</dbReference>
<dbReference type="Proteomes" id="UP001380953">
    <property type="component" value="Unassembled WGS sequence"/>
</dbReference>
<comment type="caution">
    <text evidence="1">The sequence shown here is derived from an EMBL/GenBank/DDBJ whole genome shotgun (WGS) entry which is preliminary data.</text>
</comment>
<sequence length="409" mass="45939">MSKKNGEEAAGYPVQPEEEQVTDVEKSFVELERHRTAIFEHAAAFVLKRIDAGLETFGPCAYPAPSSVGGVYAAIANFEWTSGFWSGMLWLAYELTGNEKYRQAAESQLPDYRARLDNRIGTDTHDLGFLYSLSAVNEYRITGNPKAREAGLVAAELLSSRYLPEAGIVQAWGNLNDPEERGRMIIDCLMNLPLLYWASEETGDPRYADQARSHVRQSARFLVRPDRTTYHTYYMDAETGEPKYGTTHQGYADDSCWARGQAWGIYGFMLSYLYTQETDLMELSKTLAEYFAERTPPDGVVYWDLVFLTGTAQERDSSASAVAVCGLLELARHLPSGEQRQQAKRQALAILTALDAGYTTRNLPGSNGVLKHSVYNKPRGIGIDECTIWGDYYYFEALVRVLKPSLWDK</sequence>
<keyword evidence="2" id="KW-1185">Reference proteome</keyword>
<evidence type="ECO:0000313" key="1">
    <source>
        <dbReference type="EMBL" id="MEJ8305470.1"/>
    </source>
</evidence>
<protein>
    <submittedName>
        <fullName evidence="1">Glycoside hydrolase family 88 protein</fullName>
    </submittedName>
</protein>
<accession>A0ACC6PEZ7</accession>
<keyword evidence="1" id="KW-0378">Hydrolase</keyword>
<organism evidence="1 2">
    <name type="scientific">Saccharibacillus sacchari</name>
    <dbReference type="NCBI Taxonomy" id="456493"/>
    <lineage>
        <taxon>Bacteria</taxon>
        <taxon>Bacillati</taxon>
        <taxon>Bacillota</taxon>
        <taxon>Bacilli</taxon>
        <taxon>Bacillales</taxon>
        <taxon>Paenibacillaceae</taxon>
        <taxon>Saccharibacillus</taxon>
    </lineage>
</organism>
<evidence type="ECO:0000313" key="2">
    <source>
        <dbReference type="Proteomes" id="UP001380953"/>
    </source>
</evidence>
<proteinExistence type="predicted"/>
<name>A0ACC6PEZ7_9BACL</name>